<dbReference type="EMBL" id="QGMG01000777">
    <property type="protein sequence ID" value="TVY51605.1"/>
    <property type="molecule type" value="Genomic_DNA"/>
</dbReference>
<evidence type="ECO:0000256" key="1">
    <source>
        <dbReference type="SAM" id="Phobius"/>
    </source>
</evidence>
<keyword evidence="2" id="KW-0503">Monooxygenase</keyword>
<evidence type="ECO:0000313" key="3">
    <source>
        <dbReference type="Proteomes" id="UP000481288"/>
    </source>
</evidence>
<dbReference type="SUPFAM" id="SSF48264">
    <property type="entry name" value="Cytochrome P450"/>
    <property type="match status" value="1"/>
</dbReference>
<name>A0A7D8UNY0_9HELO</name>
<dbReference type="AlphaFoldDB" id="A0A7D8UNY0"/>
<dbReference type="Gene3D" id="1.10.630.10">
    <property type="entry name" value="Cytochrome P450"/>
    <property type="match status" value="1"/>
</dbReference>
<keyword evidence="1" id="KW-1133">Transmembrane helix</keyword>
<feature type="non-terminal residue" evidence="2">
    <location>
        <position position="360"/>
    </location>
</feature>
<gene>
    <name evidence="2" type="primary">bphA</name>
    <name evidence="2" type="ORF">LCER1_G005821</name>
</gene>
<sequence length="360" mass="40844">MYGTILFAVTAFSLLSYFIIWPVVDYFRDPKGLRKYPNLNLLSGVTDLGFLYEAHKGFRSNALLAAHQKSPVVRIGPNSLSYSDLSAIKDIYGHNTKCVKDVFYDTLAGTHHHLADVRDKLDHQRKRRILSSAYALKNLEGWEHKVADKTERFIKAAEARCTAPLKKGEQPTPESLTFDYRAYSNFFTLDAIADIGLSERLGFLDQGHDLVTAETMDGKLYQANYRKCLHATAKAQAGTVWAYDWYPLFFKIAKFFWRDLTKLNEGWNDIVWHRSTQRLARYRAGEPLDDFFSALMDDKNGNPNGMEWGEVVAEISIMMNAGSDTTAIAMNNAMYLLLKNPECLAKLRAELDAVVEPSEV</sequence>
<dbReference type="GO" id="GO:0020037">
    <property type="term" value="F:heme binding"/>
    <property type="evidence" value="ECO:0007669"/>
    <property type="project" value="InterPro"/>
</dbReference>
<feature type="transmembrane region" description="Helical" evidence="1">
    <location>
        <begin position="6"/>
        <end position="27"/>
    </location>
</feature>
<accession>A0A7D8UNY0</accession>
<dbReference type="GO" id="GO:0005506">
    <property type="term" value="F:iron ion binding"/>
    <property type="evidence" value="ECO:0007669"/>
    <property type="project" value="InterPro"/>
</dbReference>
<comment type="caution">
    <text evidence="2">The sequence shown here is derived from an EMBL/GenBank/DDBJ whole genome shotgun (WGS) entry which is preliminary data.</text>
</comment>
<dbReference type="PANTHER" id="PTHR24305:SF172">
    <property type="entry name" value="P450, PUTATIVE (EUROFUNG)-RELATED"/>
    <property type="match status" value="1"/>
</dbReference>
<reference evidence="2 3" key="1">
    <citation type="submission" date="2018-05" db="EMBL/GenBank/DDBJ databases">
        <title>Whole genome sequencing for identification of molecular markers to develop diagnostic detection tools for the regulated plant pathogen Lachnellula willkommii.</title>
        <authorList>
            <person name="Giroux E."/>
            <person name="Bilodeau G."/>
        </authorList>
    </citation>
    <scope>NUCLEOTIDE SEQUENCE [LARGE SCALE GENOMIC DNA]</scope>
    <source>
        <strain evidence="2 3">CBS 625.97</strain>
    </source>
</reference>
<keyword evidence="2" id="KW-0560">Oxidoreductase</keyword>
<dbReference type="GO" id="GO:0016705">
    <property type="term" value="F:oxidoreductase activity, acting on paired donors, with incorporation or reduction of molecular oxygen"/>
    <property type="evidence" value="ECO:0007669"/>
    <property type="project" value="InterPro"/>
</dbReference>
<keyword evidence="3" id="KW-1185">Reference proteome</keyword>
<dbReference type="PANTHER" id="PTHR24305">
    <property type="entry name" value="CYTOCHROME P450"/>
    <property type="match status" value="1"/>
</dbReference>
<evidence type="ECO:0000313" key="2">
    <source>
        <dbReference type="EMBL" id="TVY51605.1"/>
    </source>
</evidence>
<dbReference type="Pfam" id="PF00067">
    <property type="entry name" value="p450"/>
    <property type="match status" value="1"/>
</dbReference>
<dbReference type="OrthoDB" id="2789670at2759"/>
<dbReference type="Proteomes" id="UP000481288">
    <property type="component" value="Unassembled WGS sequence"/>
</dbReference>
<keyword evidence="1" id="KW-0812">Transmembrane</keyword>
<dbReference type="InterPro" id="IPR036396">
    <property type="entry name" value="Cyt_P450_sf"/>
</dbReference>
<proteinExistence type="predicted"/>
<organism evidence="2 3">
    <name type="scientific">Lachnellula cervina</name>
    <dbReference type="NCBI Taxonomy" id="1316786"/>
    <lineage>
        <taxon>Eukaryota</taxon>
        <taxon>Fungi</taxon>
        <taxon>Dikarya</taxon>
        <taxon>Ascomycota</taxon>
        <taxon>Pezizomycotina</taxon>
        <taxon>Leotiomycetes</taxon>
        <taxon>Helotiales</taxon>
        <taxon>Lachnaceae</taxon>
        <taxon>Lachnellula</taxon>
    </lineage>
</organism>
<keyword evidence="1" id="KW-0472">Membrane</keyword>
<dbReference type="InterPro" id="IPR001128">
    <property type="entry name" value="Cyt_P450"/>
</dbReference>
<dbReference type="GO" id="GO:0004497">
    <property type="term" value="F:monooxygenase activity"/>
    <property type="evidence" value="ECO:0007669"/>
    <property type="project" value="UniProtKB-KW"/>
</dbReference>
<protein>
    <submittedName>
        <fullName evidence="2">Benzoate 4-monooxygenase</fullName>
    </submittedName>
</protein>
<dbReference type="InterPro" id="IPR050121">
    <property type="entry name" value="Cytochrome_P450_monoxygenase"/>
</dbReference>